<proteinExistence type="predicted"/>
<dbReference type="CDD" id="cd00037">
    <property type="entry name" value="CLECT"/>
    <property type="match status" value="1"/>
</dbReference>
<dbReference type="InterPro" id="IPR001304">
    <property type="entry name" value="C-type_lectin-like"/>
</dbReference>
<evidence type="ECO:0000313" key="6">
    <source>
        <dbReference type="Proteomes" id="UP000198287"/>
    </source>
</evidence>
<evidence type="ECO:0000256" key="1">
    <source>
        <dbReference type="ARBA" id="ARBA00023157"/>
    </source>
</evidence>
<dbReference type="PROSITE" id="PS50041">
    <property type="entry name" value="C_TYPE_LECTIN_2"/>
    <property type="match status" value="1"/>
</dbReference>
<dbReference type="PROSITE" id="PS00615">
    <property type="entry name" value="C_TYPE_LECTIN_1"/>
    <property type="match status" value="1"/>
</dbReference>
<gene>
    <name evidence="5" type="ORF">Fcan01_01001</name>
</gene>
<dbReference type="InterPro" id="IPR018378">
    <property type="entry name" value="C-type_lectin_CS"/>
</dbReference>
<evidence type="ECO:0000313" key="5">
    <source>
        <dbReference type="EMBL" id="OXA64911.1"/>
    </source>
</evidence>
<feature type="coiled-coil region" evidence="2">
    <location>
        <begin position="228"/>
        <end position="269"/>
    </location>
</feature>
<evidence type="ECO:0000259" key="4">
    <source>
        <dbReference type="PROSITE" id="PS50041"/>
    </source>
</evidence>
<keyword evidence="2" id="KW-0175">Coiled coil</keyword>
<dbReference type="GO" id="GO:0030246">
    <property type="term" value="F:carbohydrate binding"/>
    <property type="evidence" value="ECO:0007669"/>
    <property type="project" value="UniProtKB-KW"/>
</dbReference>
<dbReference type="Gene3D" id="3.10.100.10">
    <property type="entry name" value="Mannose-Binding Protein A, subunit A"/>
    <property type="match status" value="1"/>
</dbReference>
<dbReference type="Gene3D" id="3.50.4.10">
    <property type="entry name" value="Hepatocyte Growth Factor"/>
    <property type="match status" value="1"/>
</dbReference>
<dbReference type="AlphaFoldDB" id="A0A226F6S4"/>
<name>A0A226F6S4_FOLCA</name>
<keyword evidence="6" id="KW-1185">Reference proteome</keyword>
<accession>A0A226F6S4</accession>
<sequence>MARYLKKLASILLLVLFHLTSPMFAKVLVKRQVSPGIQKILQDFTTRLNQLEDTQQEDRDSLESIRGFFNAIGVGKGDHNPCGGNGWMKFATTSCIKVMPSIYTMDEADAACEADYSPDSDLDYPSVFAINSAEEQNLISSLLKTKTYSFITGIWLSNNISSPYANWGAGSPTNLDGRNCVELRNDGQMSGVWLDVTCDRKNSIICHKSVTISYLDVIKELTKLGMKIIQQDQEVVKMEAEKAELNHKVEILENNYATLKLEVDSISVKIEEFKTIDQSPPPQQNHDNGIDWAGKTWAFGCDFVGNNAFNVRLRGEECGGHCWHTADCTHFAWTDWTYDGQGPGTCWIKRGQISKHDAIKSNTANIVCGFIPERLAHA</sequence>
<protein>
    <submittedName>
        <fullName evidence="5">Alpha-N-acetylgalactosamine-specific lectin</fullName>
    </submittedName>
</protein>
<dbReference type="SMART" id="SM00034">
    <property type="entry name" value="CLECT"/>
    <property type="match status" value="1"/>
</dbReference>
<dbReference type="EMBL" id="LNIX01000001">
    <property type="protein sequence ID" value="OXA64911.1"/>
    <property type="molecule type" value="Genomic_DNA"/>
</dbReference>
<evidence type="ECO:0000256" key="3">
    <source>
        <dbReference type="SAM" id="SignalP"/>
    </source>
</evidence>
<keyword evidence="3" id="KW-0732">Signal</keyword>
<comment type="caution">
    <text evidence="5">The sequence shown here is derived from an EMBL/GenBank/DDBJ whole genome shotgun (WGS) entry which is preliminary data.</text>
</comment>
<evidence type="ECO:0000256" key="2">
    <source>
        <dbReference type="SAM" id="Coils"/>
    </source>
</evidence>
<feature type="signal peptide" evidence="3">
    <location>
        <begin position="1"/>
        <end position="25"/>
    </location>
</feature>
<dbReference type="Pfam" id="PF00059">
    <property type="entry name" value="Lectin_C"/>
    <property type="match status" value="1"/>
</dbReference>
<dbReference type="Proteomes" id="UP000198287">
    <property type="component" value="Unassembled WGS sequence"/>
</dbReference>
<dbReference type="InterPro" id="IPR016186">
    <property type="entry name" value="C-type_lectin-like/link_sf"/>
</dbReference>
<keyword evidence="1" id="KW-1015">Disulfide bond</keyword>
<organism evidence="5 6">
    <name type="scientific">Folsomia candida</name>
    <name type="common">Springtail</name>
    <dbReference type="NCBI Taxonomy" id="158441"/>
    <lineage>
        <taxon>Eukaryota</taxon>
        <taxon>Metazoa</taxon>
        <taxon>Ecdysozoa</taxon>
        <taxon>Arthropoda</taxon>
        <taxon>Hexapoda</taxon>
        <taxon>Collembola</taxon>
        <taxon>Entomobryomorpha</taxon>
        <taxon>Isotomoidea</taxon>
        <taxon>Isotomidae</taxon>
        <taxon>Proisotominae</taxon>
        <taxon>Folsomia</taxon>
    </lineage>
</organism>
<feature type="chain" id="PRO_5013121678" evidence="3">
    <location>
        <begin position="26"/>
        <end position="378"/>
    </location>
</feature>
<feature type="domain" description="C-type lectin" evidence="4">
    <location>
        <begin position="91"/>
        <end position="207"/>
    </location>
</feature>
<reference evidence="5 6" key="1">
    <citation type="submission" date="2015-12" db="EMBL/GenBank/DDBJ databases">
        <title>The genome of Folsomia candida.</title>
        <authorList>
            <person name="Faddeeva A."/>
            <person name="Derks M.F."/>
            <person name="Anvar Y."/>
            <person name="Smit S."/>
            <person name="Van Straalen N."/>
            <person name="Roelofs D."/>
        </authorList>
    </citation>
    <scope>NUCLEOTIDE SEQUENCE [LARGE SCALE GENOMIC DNA]</scope>
    <source>
        <strain evidence="5 6">VU population</strain>
        <tissue evidence="5">Whole body</tissue>
    </source>
</reference>
<keyword evidence="5" id="KW-0430">Lectin</keyword>
<dbReference type="InterPro" id="IPR016187">
    <property type="entry name" value="CTDL_fold"/>
</dbReference>
<dbReference type="SUPFAM" id="SSF56436">
    <property type="entry name" value="C-type lectin-like"/>
    <property type="match status" value="1"/>
</dbReference>